<dbReference type="Proteomes" id="UP001459277">
    <property type="component" value="Unassembled WGS sequence"/>
</dbReference>
<organism evidence="2 3">
    <name type="scientific">Lithocarpus litseifolius</name>
    <dbReference type="NCBI Taxonomy" id="425828"/>
    <lineage>
        <taxon>Eukaryota</taxon>
        <taxon>Viridiplantae</taxon>
        <taxon>Streptophyta</taxon>
        <taxon>Embryophyta</taxon>
        <taxon>Tracheophyta</taxon>
        <taxon>Spermatophyta</taxon>
        <taxon>Magnoliopsida</taxon>
        <taxon>eudicotyledons</taxon>
        <taxon>Gunneridae</taxon>
        <taxon>Pentapetalae</taxon>
        <taxon>rosids</taxon>
        <taxon>fabids</taxon>
        <taxon>Fagales</taxon>
        <taxon>Fagaceae</taxon>
        <taxon>Lithocarpus</taxon>
    </lineage>
</organism>
<sequence>MGRRKAKLRTRSKSVTLERVSSQDVDEVDQETHQASTQAVRVTREPSKYLDIWDLPNEEEIELELNSEHQPVDDGARTFTSFLGTIARKPHMCSIRYLNWKDMPEESKEECWHLVEQKYCVPVNPIAHVALKRFTLQKIGKAWRDHKSRLKKQHYIPNSRNKAQVTNNGSKGCISHDWNILVDYWYTDDAVDKMKELLAHPSNQLQSSDTTGSIAWAPDDVFAKVTGLAIAMVMLGLERLMVTLKSKIRSLKMKKPYDKIEKSESMRIEIRSRKAQKLIQKTLKIADSPKTKAIVF</sequence>
<dbReference type="EMBL" id="JAZDWU010000001">
    <property type="protein sequence ID" value="KAL0015232.1"/>
    <property type="molecule type" value="Genomic_DNA"/>
</dbReference>
<evidence type="ECO:0000313" key="2">
    <source>
        <dbReference type="EMBL" id="KAL0015232.1"/>
    </source>
</evidence>
<comment type="caution">
    <text evidence="2">The sequence shown here is derived from an EMBL/GenBank/DDBJ whole genome shotgun (WGS) entry which is preliminary data.</text>
</comment>
<gene>
    <name evidence="2" type="ORF">SO802_002301</name>
</gene>
<feature type="compositionally biased region" description="Basic residues" evidence="1">
    <location>
        <begin position="1"/>
        <end position="12"/>
    </location>
</feature>
<feature type="compositionally biased region" description="Polar residues" evidence="1">
    <location>
        <begin position="13"/>
        <end position="23"/>
    </location>
</feature>
<accession>A0AAW2DWT1</accession>
<reference evidence="2 3" key="1">
    <citation type="submission" date="2024-01" db="EMBL/GenBank/DDBJ databases">
        <title>A telomere-to-telomere, gap-free genome of sweet tea (Lithocarpus litseifolius).</title>
        <authorList>
            <person name="Zhou J."/>
        </authorList>
    </citation>
    <scope>NUCLEOTIDE SEQUENCE [LARGE SCALE GENOMIC DNA]</scope>
    <source>
        <strain evidence="2">Zhou-2022a</strain>
        <tissue evidence="2">Leaf</tissue>
    </source>
</reference>
<evidence type="ECO:0000313" key="3">
    <source>
        <dbReference type="Proteomes" id="UP001459277"/>
    </source>
</evidence>
<protein>
    <recommendedName>
        <fullName evidence="4">Transposase</fullName>
    </recommendedName>
</protein>
<keyword evidence="3" id="KW-1185">Reference proteome</keyword>
<proteinExistence type="predicted"/>
<dbReference type="AlphaFoldDB" id="A0AAW2DWT1"/>
<evidence type="ECO:0000256" key="1">
    <source>
        <dbReference type="SAM" id="MobiDB-lite"/>
    </source>
</evidence>
<name>A0AAW2DWT1_9ROSI</name>
<evidence type="ECO:0008006" key="4">
    <source>
        <dbReference type="Google" id="ProtNLM"/>
    </source>
</evidence>
<feature type="region of interest" description="Disordered" evidence="1">
    <location>
        <begin position="1"/>
        <end position="33"/>
    </location>
</feature>
<dbReference type="PANTHER" id="PTHR34563:SF9">
    <property type="entry name" value="MADS-BOX DOMAIN-CONTAINING PROTEIN"/>
    <property type="match status" value="1"/>
</dbReference>
<dbReference type="PANTHER" id="PTHR34563">
    <property type="entry name" value="BNACNNG33880D PROTEIN"/>
    <property type="match status" value="1"/>
</dbReference>